<keyword evidence="2 8" id="KW-0812">Transmembrane</keyword>
<comment type="subcellular location">
    <subcellularLocation>
        <location evidence="8">Cell membrane</location>
        <topology evidence="8">Single-pass membrane protein</topology>
    </subcellularLocation>
    <text evidence="8">Colocalized with FtsZ to the nascent septal site.</text>
</comment>
<evidence type="ECO:0000256" key="1">
    <source>
        <dbReference type="ARBA" id="ARBA00022618"/>
    </source>
</evidence>
<keyword evidence="6 8" id="KW-0717">Septation</keyword>
<feature type="transmembrane region" description="Helical" evidence="9">
    <location>
        <begin position="6"/>
        <end position="25"/>
    </location>
</feature>
<protein>
    <recommendedName>
        <fullName evidence="8">Septation ring formation regulator EzrA</fullName>
    </recommendedName>
</protein>
<keyword evidence="5 8" id="KW-0472">Membrane</keyword>
<keyword evidence="1 8" id="KW-0132">Cell division</keyword>
<dbReference type="Pfam" id="PF06160">
    <property type="entry name" value="EzrA"/>
    <property type="match status" value="1"/>
</dbReference>
<accession>A0ABQ4KJU8</accession>
<keyword evidence="4 8" id="KW-0175">Coiled coil</keyword>
<comment type="similarity">
    <text evidence="8">Belongs to the EzrA family.</text>
</comment>
<organism evidence="10 11">
    <name type="scientific">Lederbergia ruris</name>
    <dbReference type="NCBI Taxonomy" id="217495"/>
    <lineage>
        <taxon>Bacteria</taxon>
        <taxon>Bacillati</taxon>
        <taxon>Bacillota</taxon>
        <taxon>Bacilli</taxon>
        <taxon>Bacillales</taxon>
        <taxon>Bacillaceae</taxon>
        <taxon>Lederbergia</taxon>
    </lineage>
</organism>
<keyword evidence="8" id="KW-1003">Cell membrane</keyword>
<dbReference type="Proteomes" id="UP000679950">
    <property type="component" value="Unassembled WGS sequence"/>
</dbReference>
<reference evidence="10 11" key="1">
    <citation type="submission" date="2021-03" db="EMBL/GenBank/DDBJ databases">
        <title>Antimicrobial resistance genes in bacteria isolated from Japanese honey, and their potential for conferring macrolide and lincosamide resistance in the American foulbrood pathogen Paenibacillus larvae.</title>
        <authorList>
            <person name="Okamoto M."/>
            <person name="Kumagai M."/>
            <person name="Kanamori H."/>
            <person name="Takamatsu D."/>
        </authorList>
    </citation>
    <scope>NUCLEOTIDE SEQUENCE [LARGE SCALE GENOMIC DNA]</scope>
    <source>
        <strain evidence="10 11">J8TS2</strain>
    </source>
</reference>
<keyword evidence="7 8" id="KW-0131">Cell cycle</keyword>
<evidence type="ECO:0000256" key="9">
    <source>
        <dbReference type="SAM" id="Phobius"/>
    </source>
</evidence>
<evidence type="ECO:0000313" key="10">
    <source>
        <dbReference type="EMBL" id="GIN57734.1"/>
    </source>
</evidence>
<evidence type="ECO:0000256" key="7">
    <source>
        <dbReference type="ARBA" id="ARBA00023306"/>
    </source>
</evidence>
<evidence type="ECO:0000256" key="6">
    <source>
        <dbReference type="ARBA" id="ARBA00023210"/>
    </source>
</evidence>
<sequence length="571" mass="67089">MNYGVEILISAILIILILFVVGYIIRKKYYKEVDQLDSQKLELMNRPIAEEMAKVKQLNMTGETEEMFEQWRNAWDDILTVRLPHVDELIFASEEFADKYRFKQAKESNLKVKELLNDIEKDMDAILKELNEVVGSEEENRKEMTDVFKQYQENKKYLLAHRHLFGIAGEKLDNLLKSVEAKIKHYEELTDQGNYLQAREVVLVLTSEMEELGERMEKIPDLLTECQSILPAQIDDLKSGYKEMSQQGFILEHLQMEKQIEELSKEIEHYLGFLKDAKVAAVEEGLQDIKDKIETLYDLLEKEVYGKHYIIQEVENVESTLEQLLEKNNAMNHEIKIVQNSYQLQDNDLKIPKKLDKTFNQLVKRYELLKAKLTDQMTPYSQLEEELKDIDEQLKNIKQDQEKFTERLHNLRKDELDAKENVYACQRKIKEIIRLVHNSHMPGLPADCESLYDHAEEQIENVFKSLNEKPLNMNLVQKHLDEARDTVDHLYEKTEEHIETAQSAERVIQYANRYRRQSAELAANLEEAEQAFRGYEYMAALEQAATALEKVEPGALKRIEEIYESHEYSRS</sequence>
<evidence type="ECO:0000256" key="4">
    <source>
        <dbReference type="ARBA" id="ARBA00023054"/>
    </source>
</evidence>
<feature type="coiled-coil region" evidence="8">
    <location>
        <begin position="314"/>
        <end position="341"/>
    </location>
</feature>
<feature type="coiled-coil region" evidence="8">
    <location>
        <begin position="380"/>
        <end position="414"/>
    </location>
</feature>
<evidence type="ECO:0000256" key="2">
    <source>
        <dbReference type="ARBA" id="ARBA00022692"/>
    </source>
</evidence>
<dbReference type="EMBL" id="BORB01000014">
    <property type="protein sequence ID" value="GIN57734.1"/>
    <property type="molecule type" value="Genomic_DNA"/>
</dbReference>
<evidence type="ECO:0000256" key="8">
    <source>
        <dbReference type="HAMAP-Rule" id="MF_00728"/>
    </source>
</evidence>
<dbReference type="RefSeq" id="WP_158324017.1">
    <property type="nucleotide sequence ID" value="NZ_BORB01000014.1"/>
</dbReference>
<evidence type="ECO:0000313" key="11">
    <source>
        <dbReference type="Proteomes" id="UP000679950"/>
    </source>
</evidence>
<dbReference type="NCBIfam" id="NF003413">
    <property type="entry name" value="PRK04778.1-7"/>
    <property type="match status" value="1"/>
</dbReference>
<dbReference type="HAMAP" id="MF_00728">
    <property type="entry name" value="EzrA"/>
    <property type="match status" value="1"/>
</dbReference>
<evidence type="ECO:0000256" key="5">
    <source>
        <dbReference type="ARBA" id="ARBA00023136"/>
    </source>
</evidence>
<feature type="coiled-coil region" evidence="8">
    <location>
        <begin position="127"/>
        <end position="192"/>
    </location>
</feature>
<evidence type="ECO:0000256" key="3">
    <source>
        <dbReference type="ARBA" id="ARBA00022989"/>
    </source>
</evidence>
<keyword evidence="3 8" id="KW-1133">Transmembrane helix</keyword>
<gene>
    <name evidence="8 10" type="primary">ezrA</name>
    <name evidence="10" type="ORF">J8TS2_20530</name>
</gene>
<feature type="topological domain" description="Cytoplasmic" evidence="8">
    <location>
        <begin position="26"/>
        <end position="571"/>
    </location>
</feature>
<comment type="function">
    <text evidence="8">Negative regulator of FtsZ ring formation; modulates the frequency and position of FtsZ ring formation. Inhibits FtsZ ring formation at polar sites. Interacts either with FtsZ or with one of its binding partners to promote depolymerization.</text>
</comment>
<comment type="caution">
    <text evidence="10">The sequence shown here is derived from an EMBL/GenBank/DDBJ whole genome shotgun (WGS) entry which is preliminary data.</text>
</comment>
<proteinExistence type="inferred from homology"/>
<name>A0ABQ4KJU8_9BACI</name>
<keyword evidence="11" id="KW-1185">Reference proteome</keyword>
<dbReference type="InterPro" id="IPR010379">
    <property type="entry name" value="EzrA"/>
</dbReference>
<feature type="topological domain" description="Extracellular" evidence="8">
    <location>
        <begin position="1"/>
        <end position="6"/>
    </location>
</feature>